<sequence>MSARAGGGTGAASAARSAAKGNFIGFIIAASFDVSDFVQSEDPEKNWGDLLGALGVTFAKVWAAGFAGVMIAGAIAASAAAAPVILVVGIGFGVSIVVGVLLDKIDQWLAVKERASRIGRVFAGAVSRGLRAITAFIEEIATNVDSLLDQWYADFEQHLRENDPLGHCALFCSDPLDQLDAWMRGMGGRGVY</sequence>
<organism evidence="2 3">
    <name type="scientific">Celeribacter ethanolicus</name>
    <dbReference type="NCBI Taxonomy" id="1758178"/>
    <lineage>
        <taxon>Bacteria</taxon>
        <taxon>Pseudomonadati</taxon>
        <taxon>Pseudomonadota</taxon>
        <taxon>Alphaproteobacteria</taxon>
        <taxon>Rhodobacterales</taxon>
        <taxon>Roseobacteraceae</taxon>
        <taxon>Celeribacter</taxon>
    </lineage>
</organism>
<evidence type="ECO:0000313" key="2">
    <source>
        <dbReference type="EMBL" id="ATG48842.1"/>
    </source>
</evidence>
<reference evidence="2 3" key="1">
    <citation type="submission" date="2017-06" db="EMBL/GenBank/DDBJ databases">
        <title>Celeribacter sp. TSPH2 complete genome sequence.</title>
        <authorList>
            <person name="Woo J.-H."/>
            <person name="Kim H.-S."/>
        </authorList>
    </citation>
    <scope>NUCLEOTIDE SEQUENCE [LARGE SCALE GENOMIC DNA]</scope>
    <source>
        <strain evidence="2 3">TSPH2</strain>
    </source>
</reference>
<dbReference type="Proteomes" id="UP000217935">
    <property type="component" value="Chromosome"/>
</dbReference>
<gene>
    <name evidence="2" type="ORF">CEW89_15450</name>
</gene>
<dbReference type="EMBL" id="CP022196">
    <property type="protein sequence ID" value="ATG48842.1"/>
    <property type="molecule type" value="Genomic_DNA"/>
</dbReference>
<dbReference type="AlphaFoldDB" id="A0A291GFL2"/>
<dbReference type="KEGG" id="ceh:CEW89_15450"/>
<keyword evidence="1" id="KW-1133">Transmembrane helix</keyword>
<proteinExistence type="predicted"/>
<accession>A0A291GFL2</accession>
<protein>
    <submittedName>
        <fullName evidence="2">Uncharacterized protein</fullName>
    </submittedName>
</protein>
<evidence type="ECO:0000313" key="3">
    <source>
        <dbReference type="Proteomes" id="UP000217935"/>
    </source>
</evidence>
<name>A0A291GFL2_9RHOB</name>
<keyword evidence="1" id="KW-0472">Membrane</keyword>
<feature type="transmembrane region" description="Helical" evidence="1">
    <location>
        <begin position="81"/>
        <end position="102"/>
    </location>
</feature>
<evidence type="ECO:0000256" key="1">
    <source>
        <dbReference type="SAM" id="Phobius"/>
    </source>
</evidence>
<keyword evidence="3" id="KW-1185">Reference proteome</keyword>
<keyword evidence="1" id="KW-0812">Transmembrane</keyword>
<feature type="transmembrane region" description="Helical" evidence="1">
    <location>
        <begin position="50"/>
        <end position="75"/>
    </location>
</feature>